<keyword evidence="2 5" id="KW-0812">Transmembrane</keyword>
<accession>A0A7W7L506</accession>
<feature type="transmembrane region" description="Helical" evidence="5">
    <location>
        <begin position="118"/>
        <end position="138"/>
    </location>
</feature>
<keyword evidence="4 5" id="KW-0472">Membrane</keyword>
<gene>
    <name evidence="7" type="ORF">BJ976_002163</name>
</gene>
<name>A0A7W7L506_9MICC</name>
<feature type="transmembrane region" description="Helical" evidence="5">
    <location>
        <begin position="176"/>
        <end position="197"/>
    </location>
</feature>
<evidence type="ECO:0000256" key="1">
    <source>
        <dbReference type="ARBA" id="ARBA00004651"/>
    </source>
</evidence>
<dbReference type="Proteomes" id="UP000560081">
    <property type="component" value="Unassembled WGS sequence"/>
</dbReference>
<dbReference type="PANTHER" id="PTHR23531:SF1">
    <property type="entry name" value="QUINOLENE RESISTANCE PROTEIN NORA"/>
    <property type="match status" value="1"/>
</dbReference>
<feature type="transmembrane region" description="Helical" evidence="5">
    <location>
        <begin position="21"/>
        <end position="46"/>
    </location>
</feature>
<feature type="transmembrane region" description="Helical" evidence="5">
    <location>
        <begin position="371"/>
        <end position="389"/>
    </location>
</feature>
<feature type="transmembrane region" description="Helical" evidence="5">
    <location>
        <begin position="150"/>
        <end position="170"/>
    </location>
</feature>
<dbReference type="InterPro" id="IPR020846">
    <property type="entry name" value="MFS_dom"/>
</dbReference>
<feature type="transmembrane region" description="Helical" evidence="5">
    <location>
        <begin position="307"/>
        <end position="333"/>
    </location>
</feature>
<feature type="transmembrane region" description="Helical" evidence="5">
    <location>
        <begin position="88"/>
        <end position="106"/>
    </location>
</feature>
<dbReference type="EMBL" id="JACHMC010000001">
    <property type="protein sequence ID" value="MBB4883812.1"/>
    <property type="molecule type" value="Genomic_DNA"/>
</dbReference>
<comment type="subcellular location">
    <subcellularLocation>
        <location evidence="1">Cell membrane</location>
        <topology evidence="1">Multi-pass membrane protein</topology>
    </subcellularLocation>
</comment>
<evidence type="ECO:0000256" key="3">
    <source>
        <dbReference type="ARBA" id="ARBA00022989"/>
    </source>
</evidence>
<dbReference type="GO" id="GO:0005886">
    <property type="term" value="C:plasma membrane"/>
    <property type="evidence" value="ECO:0007669"/>
    <property type="project" value="UniProtKB-SubCell"/>
</dbReference>
<keyword evidence="8" id="KW-1185">Reference proteome</keyword>
<organism evidence="7 8">
    <name type="scientific">Micrococcus flavus</name>
    <dbReference type="NCBI Taxonomy" id="384602"/>
    <lineage>
        <taxon>Bacteria</taxon>
        <taxon>Bacillati</taxon>
        <taxon>Actinomycetota</taxon>
        <taxon>Actinomycetes</taxon>
        <taxon>Micrococcales</taxon>
        <taxon>Micrococcaceae</taxon>
        <taxon>Micrococcus</taxon>
    </lineage>
</organism>
<protein>
    <submittedName>
        <fullName evidence="7">Putative MFS family arabinose efflux permease</fullName>
    </submittedName>
</protein>
<comment type="caution">
    <text evidence="7">The sequence shown here is derived from an EMBL/GenBank/DDBJ whole genome shotgun (WGS) entry which is preliminary data.</text>
</comment>
<feature type="transmembrane region" description="Helical" evidence="5">
    <location>
        <begin position="58"/>
        <end position="76"/>
    </location>
</feature>
<evidence type="ECO:0000313" key="7">
    <source>
        <dbReference type="EMBL" id="MBB4883812.1"/>
    </source>
</evidence>
<dbReference type="PROSITE" id="PS50850">
    <property type="entry name" value="MFS"/>
    <property type="match status" value="1"/>
</dbReference>
<dbReference type="PANTHER" id="PTHR23531">
    <property type="entry name" value="QUINOLENE RESISTANCE PROTEIN NORA"/>
    <property type="match status" value="1"/>
</dbReference>
<dbReference type="Gene3D" id="1.20.1250.20">
    <property type="entry name" value="MFS general substrate transporter like domains"/>
    <property type="match status" value="1"/>
</dbReference>
<dbReference type="RefSeq" id="WP_229667307.1">
    <property type="nucleotide sequence ID" value="NZ_BMLA01000004.1"/>
</dbReference>
<dbReference type="InterPro" id="IPR052714">
    <property type="entry name" value="MFS_Exporter"/>
</dbReference>
<evidence type="ECO:0000256" key="5">
    <source>
        <dbReference type="SAM" id="Phobius"/>
    </source>
</evidence>
<dbReference type="InterPro" id="IPR036259">
    <property type="entry name" value="MFS_trans_sf"/>
</dbReference>
<feature type="transmembrane region" description="Helical" evidence="5">
    <location>
        <begin position="345"/>
        <end position="365"/>
    </location>
</feature>
<dbReference type="InterPro" id="IPR011701">
    <property type="entry name" value="MFS"/>
</dbReference>
<reference evidence="7 8" key="1">
    <citation type="submission" date="2020-08" db="EMBL/GenBank/DDBJ databases">
        <title>Sequencing the genomes of 1000 actinobacteria strains.</title>
        <authorList>
            <person name="Klenk H.-P."/>
        </authorList>
    </citation>
    <scope>NUCLEOTIDE SEQUENCE [LARGE SCALE GENOMIC DNA]</scope>
    <source>
        <strain evidence="7 8">DSM 19079</strain>
    </source>
</reference>
<keyword evidence="3 5" id="KW-1133">Transmembrane helix</keyword>
<dbReference type="Pfam" id="PF07690">
    <property type="entry name" value="MFS_1"/>
    <property type="match status" value="1"/>
</dbReference>
<dbReference type="AlphaFoldDB" id="A0A7W7L506"/>
<dbReference type="SUPFAM" id="SSF103473">
    <property type="entry name" value="MFS general substrate transporter"/>
    <property type="match status" value="1"/>
</dbReference>
<dbReference type="GO" id="GO:0022857">
    <property type="term" value="F:transmembrane transporter activity"/>
    <property type="evidence" value="ECO:0007669"/>
    <property type="project" value="InterPro"/>
</dbReference>
<feature type="transmembrane region" description="Helical" evidence="5">
    <location>
        <begin position="252"/>
        <end position="271"/>
    </location>
</feature>
<proteinExistence type="predicted"/>
<evidence type="ECO:0000259" key="6">
    <source>
        <dbReference type="PROSITE" id="PS50850"/>
    </source>
</evidence>
<evidence type="ECO:0000256" key="2">
    <source>
        <dbReference type="ARBA" id="ARBA00022692"/>
    </source>
</evidence>
<feature type="transmembrane region" description="Helical" evidence="5">
    <location>
        <begin position="218"/>
        <end position="240"/>
    </location>
</feature>
<evidence type="ECO:0000313" key="8">
    <source>
        <dbReference type="Proteomes" id="UP000560081"/>
    </source>
</evidence>
<evidence type="ECO:0000256" key="4">
    <source>
        <dbReference type="ARBA" id="ARBA00023136"/>
    </source>
</evidence>
<feature type="transmembrane region" description="Helical" evidence="5">
    <location>
        <begin position="283"/>
        <end position="301"/>
    </location>
</feature>
<feature type="domain" description="Major facilitator superfamily (MFS) profile" evidence="6">
    <location>
        <begin position="21"/>
        <end position="393"/>
    </location>
</feature>
<sequence length="402" mass="41232">MADPRHPARTDAPRPPLWTRQFVLVGVTYFFVAMIFYSLMTAMAAYAALRFGADDAQAGLVVGAFVLGAVVTRVTTTPAATAWGRGRVLRAALVLYVLTSAAYLWADTLPALVAVRFLNGMCFGAAGTVLATAVQAIVPPTRRSEGTGWFSTAMTIAGAAGPVLAFQLAEGPGPDALFLACTGFTTAALLVSLLLRVPEDTRTGRFRLHRAAVFSPEAAPVAVVAMVAGFAYGGILAFLGGYASGQGLDPSLPGLFFVLFAVGTIAGRAVVGPLHDRRGDNAVVYPILAGLAVSYVILALWPGSAGMLVAGAVLGLSYGPGISVFQTIAAQVVPASSVGVAMGTYFLLLDLGTGLGPVVLGLLVAAAGVPAMYLACAGLVASLAGYYALVHGRREIARRPSA</sequence>